<dbReference type="EMBL" id="BAAAEU010000031">
    <property type="protein sequence ID" value="GAA0724599.1"/>
    <property type="molecule type" value="Genomic_DNA"/>
</dbReference>
<accession>A0ABN1IZH3</accession>
<reference evidence="3 4" key="1">
    <citation type="journal article" date="2019" name="Int. J. Syst. Evol. Microbiol.">
        <title>The Global Catalogue of Microorganisms (GCM) 10K type strain sequencing project: providing services to taxonomists for standard genome sequencing and annotation.</title>
        <authorList>
            <consortium name="The Broad Institute Genomics Platform"/>
            <consortium name="The Broad Institute Genome Sequencing Center for Infectious Disease"/>
            <person name="Wu L."/>
            <person name="Ma J."/>
        </authorList>
    </citation>
    <scope>NUCLEOTIDE SEQUENCE [LARGE SCALE GENOMIC DNA]</scope>
    <source>
        <strain evidence="3 4">JCM 15421</strain>
    </source>
</reference>
<evidence type="ECO:0000259" key="2">
    <source>
        <dbReference type="Pfam" id="PF25564"/>
    </source>
</evidence>
<dbReference type="InterPro" id="IPR057693">
    <property type="entry name" value="DUF7933"/>
</dbReference>
<evidence type="ECO:0000313" key="4">
    <source>
        <dbReference type="Proteomes" id="UP001501523"/>
    </source>
</evidence>
<proteinExistence type="predicted"/>
<comment type="caution">
    <text evidence="3">The sequence shown here is derived from an EMBL/GenBank/DDBJ whole genome shotgun (WGS) entry which is preliminary data.</text>
</comment>
<dbReference type="RefSeq" id="WP_343794064.1">
    <property type="nucleotide sequence ID" value="NZ_BAAAEU010000031.1"/>
</dbReference>
<feature type="domain" description="DUF7933" evidence="2">
    <location>
        <begin position="27"/>
        <end position="145"/>
    </location>
</feature>
<sequence length="184" mass="18351">MWALRFVAILLAIAFTTPSFGQSLALTMSKSFTPSSVQVGGTQTTTMTVTVTNPNSFTVTGIGFSDTYPAGLVPDLIGSYTCGPGFASFNGSGWAFSGVTLGPGASCSVPILMHATTVGSITNTTSSVTGTGVPTGGPASAALNVAAAPLVIVPTPALSPEVLLALAAMLSLLGAMRLRGSGYL</sequence>
<organism evidence="3 4">
    <name type="scientific">Dokdonella soli</name>
    <dbReference type="NCBI Taxonomy" id="529810"/>
    <lineage>
        <taxon>Bacteria</taxon>
        <taxon>Pseudomonadati</taxon>
        <taxon>Pseudomonadota</taxon>
        <taxon>Gammaproteobacteria</taxon>
        <taxon>Lysobacterales</taxon>
        <taxon>Rhodanobacteraceae</taxon>
        <taxon>Dokdonella</taxon>
    </lineage>
</organism>
<feature type="signal peptide" evidence="1">
    <location>
        <begin position="1"/>
        <end position="21"/>
    </location>
</feature>
<feature type="chain" id="PRO_5046141087" description="DUF7933 domain-containing protein" evidence="1">
    <location>
        <begin position="22"/>
        <end position="184"/>
    </location>
</feature>
<keyword evidence="1" id="KW-0732">Signal</keyword>
<dbReference type="Pfam" id="PF25564">
    <property type="entry name" value="DUF7933"/>
    <property type="match status" value="1"/>
</dbReference>
<dbReference type="Proteomes" id="UP001501523">
    <property type="component" value="Unassembled WGS sequence"/>
</dbReference>
<protein>
    <recommendedName>
        <fullName evidence="2">DUF7933 domain-containing protein</fullName>
    </recommendedName>
</protein>
<gene>
    <name evidence="3" type="ORF">GCM10009105_37390</name>
</gene>
<name>A0ABN1IZH3_9GAMM</name>
<evidence type="ECO:0000313" key="3">
    <source>
        <dbReference type="EMBL" id="GAA0724599.1"/>
    </source>
</evidence>
<keyword evidence="4" id="KW-1185">Reference proteome</keyword>
<evidence type="ECO:0000256" key="1">
    <source>
        <dbReference type="SAM" id="SignalP"/>
    </source>
</evidence>